<accession>L0W912</accession>
<organism evidence="2 3">
    <name type="scientific">Alcanivorax hongdengensis A-11-3</name>
    <dbReference type="NCBI Taxonomy" id="1177179"/>
    <lineage>
        <taxon>Bacteria</taxon>
        <taxon>Pseudomonadati</taxon>
        <taxon>Pseudomonadota</taxon>
        <taxon>Gammaproteobacteria</taxon>
        <taxon>Oceanospirillales</taxon>
        <taxon>Alcanivoracaceae</taxon>
        <taxon>Alcanivorax</taxon>
    </lineage>
</organism>
<dbReference type="SUPFAM" id="SSF82714">
    <property type="entry name" value="Multidrug efflux transporter AcrB TolC docking domain, DN and DC subdomains"/>
    <property type="match status" value="2"/>
</dbReference>
<feature type="transmembrane region" description="Helical" evidence="1">
    <location>
        <begin position="382"/>
        <end position="405"/>
    </location>
</feature>
<feature type="transmembrane region" description="Helical" evidence="1">
    <location>
        <begin position="426"/>
        <end position="446"/>
    </location>
</feature>
<feature type="transmembrane region" description="Helical" evidence="1">
    <location>
        <begin position="969"/>
        <end position="985"/>
    </location>
</feature>
<dbReference type="SUPFAM" id="SSF82693">
    <property type="entry name" value="Multidrug efflux transporter AcrB pore domain, PN1, PN2, PC1 and PC2 subdomains"/>
    <property type="match status" value="2"/>
</dbReference>
<dbReference type="RefSeq" id="WP_008929866.1">
    <property type="nucleotide sequence ID" value="NZ_AMRJ01000025.1"/>
</dbReference>
<dbReference type="Gene3D" id="3.30.70.1430">
    <property type="entry name" value="Multidrug efflux transporter AcrB pore domain"/>
    <property type="match status" value="2"/>
</dbReference>
<evidence type="ECO:0000313" key="2">
    <source>
        <dbReference type="EMBL" id="EKF73459.1"/>
    </source>
</evidence>
<dbReference type="PANTHER" id="PTHR32063:SF33">
    <property type="entry name" value="RND SUPERFAMILY EFFLUX PUMP PERMEASE COMPONENT"/>
    <property type="match status" value="1"/>
</dbReference>
<feature type="transmembrane region" description="Helical" evidence="1">
    <location>
        <begin position="329"/>
        <end position="349"/>
    </location>
</feature>
<gene>
    <name evidence="2" type="ORF">A11A3_13480</name>
</gene>
<feature type="transmembrane region" description="Helical" evidence="1">
    <location>
        <begin position="356"/>
        <end position="376"/>
    </location>
</feature>
<feature type="transmembrane region" description="Helical" evidence="1">
    <location>
        <begin position="525"/>
        <end position="552"/>
    </location>
</feature>
<evidence type="ECO:0000313" key="3">
    <source>
        <dbReference type="Proteomes" id="UP000010164"/>
    </source>
</evidence>
<dbReference type="Gene3D" id="3.30.70.1320">
    <property type="entry name" value="Multidrug efflux transporter AcrB pore domain like"/>
    <property type="match status" value="1"/>
</dbReference>
<dbReference type="STRING" id="1177179.A11A3_13480"/>
<evidence type="ECO:0000256" key="1">
    <source>
        <dbReference type="SAM" id="Phobius"/>
    </source>
</evidence>
<dbReference type="GO" id="GO:0042910">
    <property type="term" value="F:xenobiotic transmembrane transporter activity"/>
    <property type="evidence" value="ECO:0007669"/>
    <property type="project" value="TreeGrafter"/>
</dbReference>
<feature type="transmembrane region" description="Helical" evidence="1">
    <location>
        <begin position="458"/>
        <end position="477"/>
    </location>
</feature>
<feature type="transmembrane region" description="Helical" evidence="1">
    <location>
        <begin position="997"/>
        <end position="1022"/>
    </location>
</feature>
<dbReference type="InterPro" id="IPR027463">
    <property type="entry name" value="AcrB_DN_DC_subdom"/>
</dbReference>
<dbReference type="Gene3D" id="3.30.2090.10">
    <property type="entry name" value="Multidrug efflux transporter AcrB TolC docking domain, DN and DC subdomains"/>
    <property type="match status" value="2"/>
</dbReference>
<feature type="transmembrane region" description="Helical" evidence="1">
    <location>
        <begin position="920"/>
        <end position="941"/>
    </location>
</feature>
<dbReference type="eggNOG" id="COG0841">
    <property type="taxonomic scope" value="Bacteria"/>
</dbReference>
<sequence length="1091" mass="119875">MMKRSIAWFAANPAVANLLMMTLLLAGVLAIPNTRQETLPNVPLDRIGIYVAYPQATPETVESLVCTPVENAIDDVEGGTELISESREGLCTVRMDVQEGHDTDDVMEQIRTRLDSLDTLPSGADRPRVQELIVRNRVVRLLLSGSLPRKDLYRLAHQVRRQLLNRDAISSVDIENLPEREMSLLVSRDDLYRYQLTLDSMARAASQSVQRVAGGLLRSERGDWLLQTGEQPRDSQAYRGLVIRQSDQGDLLRLGDVAQVRDGFSRDTQAAWLDGKPAVALDVYRVGQQNVLTVADEVADYVQGADLPAGVGLSVWNDDARQFRDRSNLLWRNALQGLVLLTLMLGVFLTLRLAGWVALGIPVSMLGACALLPLLGESFNTISLFAFILVLGIVVDDAVIVGESVDLMRREGMASPRAAVIGAQRVAKPLLYAVLTTVVAFAPLLFLPGPEGSLMRVIPIVSIAILVFSLVESLWILPAHLSHSRPATGLLGRSEAFSNRLNEKLERWLEHRARPLLHRCLQWRYVVVIAFVGLFVFCCALVNSGWLTMVLFSRVEGDKVMADVVFPQGTSDERLGREVRLLENSARKLRSDLEQSASPVTIGSVFAEQGVRQKTSNARDPGARYRVRVTLALQGDTASMTPRDVASRWRHLHGDVPDALSLKFHASLMQVKPDIHINLFEPDLARLQQMSETLALALQRESGVHEVANNLHAQRSIVEIQLRDAGRMAGLSADQLGRQVRHAFHGIELDRWFERDQEVPVMLRLADADSRRMADLERLPVQLPDGDMTLLSAVAEVHRHQAPAMISHYDGRRSATVSAFVDEHLTSPGQVMAQLEKNVLGPMMASDPDAGWTIAGKPAAIKEFLGRLSIGYLIALGVIFFMLTVLFGGYGQPLLVMMAIPFGLVGAFLGHFLLGYSVTLWSIVGVIAVSGVVVNDNLVLLDGINDLRARGVALHQAVVEGTSTRLRPVLLTSLTTFAGVAPLMLETSVQARFLIPMAIALAFGVLFATLVSLLLVPCMVVVGQDLRLAWQRGLGRWRQDRASDADSVDEAYQRGRNSARGAINPYRDEVLHSAWEAGRQDDAGGEPETAG</sequence>
<keyword evidence="3" id="KW-1185">Reference proteome</keyword>
<keyword evidence="1" id="KW-1133">Transmembrane helix</keyword>
<feature type="transmembrane region" description="Helical" evidence="1">
    <location>
        <begin position="864"/>
        <end position="887"/>
    </location>
</feature>
<dbReference type="SUPFAM" id="SSF82866">
    <property type="entry name" value="Multidrug efflux transporter AcrB transmembrane domain"/>
    <property type="match status" value="2"/>
</dbReference>
<dbReference type="AlphaFoldDB" id="L0W912"/>
<reference evidence="2 3" key="1">
    <citation type="journal article" date="2012" name="J. Bacteriol.">
        <title>Genome Sequence of the Alkane-Degrading Bacterium Alcanivorax hongdengensis Type Strain A-11-3.</title>
        <authorList>
            <person name="Lai Q."/>
            <person name="Shao Z."/>
        </authorList>
    </citation>
    <scope>NUCLEOTIDE SEQUENCE [LARGE SCALE GENOMIC DNA]</scope>
    <source>
        <strain evidence="2 3">A-11-3</strain>
    </source>
</reference>
<comment type="caution">
    <text evidence="2">The sequence shown here is derived from an EMBL/GenBank/DDBJ whole genome shotgun (WGS) entry which is preliminary data.</text>
</comment>
<feature type="transmembrane region" description="Helical" evidence="1">
    <location>
        <begin position="894"/>
        <end position="914"/>
    </location>
</feature>
<protein>
    <submittedName>
        <fullName evidence="2">Acriflavin resistance protein</fullName>
    </submittedName>
</protein>
<dbReference type="InterPro" id="IPR001036">
    <property type="entry name" value="Acrflvin-R"/>
</dbReference>
<dbReference type="Gene3D" id="3.30.70.1440">
    <property type="entry name" value="Multidrug efflux transporter AcrB pore domain"/>
    <property type="match status" value="1"/>
</dbReference>
<dbReference type="PATRIC" id="fig|1177179.3.peg.2679"/>
<proteinExistence type="predicted"/>
<dbReference type="Pfam" id="PF00873">
    <property type="entry name" value="ACR_tran"/>
    <property type="match status" value="1"/>
</dbReference>
<dbReference type="Proteomes" id="UP000010164">
    <property type="component" value="Unassembled WGS sequence"/>
</dbReference>
<dbReference type="EMBL" id="AMRJ01000025">
    <property type="protein sequence ID" value="EKF73459.1"/>
    <property type="molecule type" value="Genomic_DNA"/>
</dbReference>
<keyword evidence="1" id="KW-0812">Transmembrane</keyword>
<dbReference type="GO" id="GO:0005886">
    <property type="term" value="C:plasma membrane"/>
    <property type="evidence" value="ECO:0007669"/>
    <property type="project" value="TreeGrafter"/>
</dbReference>
<dbReference type="Gene3D" id="1.20.1640.10">
    <property type="entry name" value="Multidrug efflux transporter AcrB transmembrane domain"/>
    <property type="match status" value="2"/>
</dbReference>
<dbReference type="PANTHER" id="PTHR32063">
    <property type="match status" value="1"/>
</dbReference>
<keyword evidence="1" id="KW-0472">Membrane</keyword>
<name>L0W912_9GAMM</name>
<dbReference type="PRINTS" id="PR00702">
    <property type="entry name" value="ACRIFLAVINRP"/>
</dbReference>